<evidence type="ECO:0000313" key="2">
    <source>
        <dbReference type="EMBL" id="MBP2178797.1"/>
    </source>
</evidence>
<sequence length="174" mass="19600">MNPPDEVDAGRVLVRRWRVADAAELQRVVEEAQEHLRPWMVWAFGEYRAMDFLSGCDERWAAGQSYAYALVVDGRVVGGVGCERRIGPGGLEFGYWLHPDWTGRGLMTTAVEALLPVVFALPDVDRVQIWHDAANERSAAIPRRLGFTEVARHHPPREEPRPGMAGTDVVWQLE</sequence>
<comment type="caution">
    <text evidence="2">The sequence shown here is derived from an EMBL/GenBank/DDBJ whole genome shotgun (WGS) entry which is preliminary data.</text>
</comment>
<dbReference type="Gene3D" id="3.40.630.30">
    <property type="match status" value="1"/>
</dbReference>
<dbReference type="InterPro" id="IPR016181">
    <property type="entry name" value="Acyl_CoA_acyltransferase"/>
</dbReference>
<protein>
    <submittedName>
        <fullName evidence="2">RimJ/RimL family protein N-acetyltransferase</fullName>
    </submittedName>
</protein>
<gene>
    <name evidence="2" type="ORF">JOM49_000323</name>
</gene>
<dbReference type="Pfam" id="PF13302">
    <property type="entry name" value="Acetyltransf_3"/>
    <property type="match status" value="1"/>
</dbReference>
<organism evidence="2 3">
    <name type="scientific">Amycolatopsis magusensis</name>
    <dbReference type="NCBI Taxonomy" id="882444"/>
    <lineage>
        <taxon>Bacteria</taxon>
        <taxon>Bacillati</taxon>
        <taxon>Actinomycetota</taxon>
        <taxon>Actinomycetes</taxon>
        <taxon>Pseudonocardiales</taxon>
        <taxon>Pseudonocardiaceae</taxon>
        <taxon>Amycolatopsis</taxon>
    </lineage>
</organism>
<dbReference type="PROSITE" id="PS51186">
    <property type="entry name" value="GNAT"/>
    <property type="match status" value="1"/>
</dbReference>
<dbReference type="PANTHER" id="PTHR43792">
    <property type="entry name" value="GNAT FAMILY, PUTATIVE (AFU_ORTHOLOGUE AFUA_3G00765)-RELATED-RELATED"/>
    <property type="match status" value="1"/>
</dbReference>
<dbReference type="RefSeq" id="WP_209662437.1">
    <property type="nucleotide sequence ID" value="NZ_JAGGMS010000001.1"/>
</dbReference>
<keyword evidence="3" id="KW-1185">Reference proteome</keyword>
<feature type="domain" description="N-acetyltransferase" evidence="1">
    <location>
        <begin position="23"/>
        <end position="174"/>
    </location>
</feature>
<reference evidence="2 3" key="1">
    <citation type="submission" date="2021-03" db="EMBL/GenBank/DDBJ databases">
        <title>Sequencing the genomes of 1000 actinobacteria strains.</title>
        <authorList>
            <person name="Klenk H.-P."/>
        </authorList>
    </citation>
    <scope>NUCLEOTIDE SEQUENCE [LARGE SCALE GENOMIC DNA]</scope>
    <source>
        <strain evidence="2 3">DSM 45510</strain>
    </source>
</reference>
<dbReference type="EMBL" id="JAGGMS010000001">
    <property type="protein sequence ID" value="MBP2178797.1"/>
    <property type="molecule type" value="Genomic_DNA"/>
</dbReference>
<evidence type="ECO:0000313" key="3">
    <source>
        <dbReference type="Proteomes" id="UP000741013"/>
    </source>
</evidence>
<dbReference type="Proteomes" id="UP000741013">
    <property type="component" value="Unassembled WGS sequence"/>
</dbReference>
<dbReference type="SUPFAM" id="SSF55729">
    <property type="entry name" value="Acyl-CoA N-acyltransferases (Nat)"/>
    <property type="match status" value="1"/>
</dbReference>
<dbReference type="InterPro" id="IPR051531">
    <property type="entry name" value="N-acetyltransferase"/>
</dbReference>
<evidence type="ECO:0000259" key="1">
    <source>
        <dbReference type="PROSITE" id="PS51186"/>
    </source>
</evidence>
<proteinExistence type="predicted"/>
<accession>A0ABS4PHB1</accession>
<name>A0ABS4PHB1_9PSEU</name>
<dbReference type="InterPro" id="IPR000182">
    <property type="entry name" value="GNAT_dom"/>
</dbReference>